<evidence type="ECO:0000256" key="1">
    <source>
        <dbReference type="SAM" id="MobiDB-lite"/>
    </source>
</evidence>
<dbReference type="Proteomes" id="UP001305779">
    <property type="component" value="Unassembled WGS sequence"/>
</dbReference>
<accession>A0ABR0E820</accession>
<proteinExistence type="predicted"/>
<gene>
    <name evidence="2" type="ORF">PRZ48_012034</name>
</gene>
<feature type="compositionally biased region" description="Basic and acidic residues" evidence="1">
    <location>
        <begin position="338"/>
        <end position="350"/>
    </location>
</feature>
<evidence type="ECO:0000313" key="3">
    <source>
        <dbReference type="Proteomes" id="UP001305779"/>
    </source>
</evidence>
<sequence>MSPVQEDVRELMAAGSAVAPDEAQKAVFTCIHELHNEKSQMANVQSQDLELLSVIADSLRLHLTIHAHCLLLLNRAFREPLTDQPSFARFYIAVKGLLRDLEYLAMLKSTNEFYAAGIALLDAITLASTPHPPTFTAHRQFFNLARSLAALVEEYVAEVPSLLILAKTIGIVVSLRAALAECSQLLPVVAMMASGVRALQQLPAFSDHQRQMQLIELESSFRMQIDRMPIRPMSSFDVTIFSFELQHGVQSRGADLRYRLSSLVLDCDYSTVLRYREEEFHDVKEEEEHDEDVKQVQPSQFSWKDYTRKPGGIKEEDLDEEDDGVVQQAQPSQFSWKDYARKPGDIKEKE</sequence>
<reference evidence="2 3" key="1">
    <citation type="journal article" date="2023" name="G3 (Bethesda)">
        <title>A chromosome-level genome assembly of Zasmidium syzygii isolated from banana leaves.</title>
        <authorList>
            <person name="van Westerhoven A.C."/>
            <person name="Mehrabi R."/>
            <person name="Talebi R."/>
            <person name="Steentjes M.B.F."/>
            <person name="Corcolon B."/>
            <person name="Chong P.A."/>
            <person name="Kema G.H.J."/>
            <person name="Seidl M.F."/>
        </authorList>
    </citation>
    <scope>NUCLEOTIDE SEQUENCE [LARGE SCALE GENOMIC DNA]</scope>
    <source>
        <strain evidence="2 3">P124</strain>
    </source>
</reference>
<name>A0ABR0E820_ZASCE</name>
<feature type="compositionally biased region" description="Basic and acidic residues" evidence="1">
    <location>
        <begin position="305"/>
        <end position="315"/>
    </location>
</feature>
<organism evidence="2 3">
    <name type="scientific">Zasmidium cellare</name>
    <name type="common">Wine cellar mold</name>
    <name type="synonym">Racodium cellare</name>
    <dbReference type="NCBI Taxonomy" id="395010"/>
    <lineage>
        <taxon>Eukaryota</taxon>
        <taxon>Fungi</taxon>
        <taxon>Dikarya</taxon>
        <taxon>Ascomycota</taxon>
        <taxon>Pezizomycotina</taxon>
        <taxon>Dothideomycetes</taxon>
        <taxon>Dothideomycetidae</taxon>
        <taxon>Mycosphaerellales</taxon>
        <taxon>Mycosphaerellaceae</taxon>
        <taxon>Zasmidium</taxon>
    </lineage>
</organism>
<feature type="compositionally biased region" description="Basic and acidic residues" evidence="1">
    <location>
        <begin position="283"/>
        <end position="294"/>
    </location>
</feature>
<comment type="caution">
    <text evidence="2">The sequence shown here is derived from an EMBL/GenBank/DDBJ whole genome shotgun (WGS) entry which is preliminary data.</text>
</comment>
<dbReference type="EMBL" id="JAXOVC010000009">
    <property type="protein sequence ID" value="KAK4497583.1"/>
    <property type="molecule type" value="Genomic_DNA"/>
</dbReference>
<feature type="region of interest" description="Disordered" evidence="1">
    <location>
        <begin position="283"/>
        <end position="350"/>
    </location>
</feature>
<evidence type="ECO:0000313" key="2">
    <source>
        <dbReference type="EMBL" id="KAK4497583.1"/>
    </source>
</evidence>
<protein>
    <submittedName>
        <fullName evidence="2">Uncharacterized protein</fullName>
    </submittedName>
</protein>
<keyword evidence="3" id="KW-1185">Reference proteome</keyword>